<comment type="caution">
    <text evidence="7">The sequence shown here is derived from an EMBL/GenBank/DDBJ whole genome shotgun (WGS) entry which is preliminary data.</text>
</comment>
<dbReference type="PIRSF" id="PIRSF005378">
    <property type="entry name" value="RNA3'_term_phos_cycl_euk"/>
    <property type="match status" value="1"/>
</dbReference>
<keyword evidence="3" id="KW-0690">Ribosome biogenesis</keyword>
<evidence type="ECO:0000313" key="7">
    <source>
        <dbReference type="EMBL" id="EFO64283.1"/>
    </source>
</evidence>
<dbReference type="GO" id="GO:0004521">
    <property type="term" value="F:RNA endonuclease activity"/>
    <property type="evidence" value="ECO:0007669"/>
    <property type="project" value="TreeGrafter"/>
</dbReference>
<dbReference type="OrthoDB" id="1911237at2759"/>
<protein>
    <submittedName>
        <fullName evidence="7">RNA 3'-terminal phosphate cyclase-like protein</fullName>
    </submittedName>
</protein>
<dbReference type="InterPro" id="IPR013791">
    <property type="entry name" value="RNA3'-term_phos_cycl_insert"/>
</dbReference>
<evidence type="ECO:0000259" key="5">
    <source>
        <dbReference type="Pfam" id="PF01137"/>
    </source>
</evidence>
<evidence type="ECO:0000256" key="3">
    <source>
        <dbReference type="ARBA" id="ARBA00022517"/>
    </source>
</evidence>
<evidence type="ECO:0000256" key="2">
    <source>
        <dbReference type="ARBA" id="ARBA00007089"/>
    </source>
</evidence>
<dbReference type="Gene3D" id="3.65.10.20">
    <property type="entry name" value="RNA 3'-terminal phosphate cyclase domain"/>
    <property type="match status" value="1"/>
</dbReference>
<dbReference type="AlphaFoldDB" id="E1EZQ5"/>
<organism evidence="7 8">
    <name type="scientific">Giardia intestinalis (strain P15)</name>
    <name type="common">Giardia lamblia</name>
    <dbReference type="NCBI Taxonomy" id="658858"/>
    <lineage>
        <taxon>Eukaryota</taxon>
        <taxon>Metamonada</taxon>
        <taxon>Diplomonadida</taxon>
        <taxon>Hexamitidae</taxon>
        <taxon>Giardiinae</taxon>
        <taxon>Giardia</taxon>
    </lineage>
</organism>
<evidence type="ECO:0000313" key="8">
    <source>
        <dbReference type="Proteomes" id="UP000008974"/>
    </source>
</evidence>
<dbReference type="OMA" id="HHQMLVL"/>
<proteinExistence type="inferred from homology"/>
<dbReference type="SUPFAM" id="SSF55205">
    <property type="entry name" value="EPT/RTPC-like"/>
    <property type="match status" value="1"/>
</dbReference>
<evidence type="ECO:0000256" key="4">
    <source>
        <dbReference type="ARBA" id="ARBA00023242"/>
    </source>
</evidence>
<comment type="similarity">
    <text evidence="2">Belongs to the RNA 3'-terminal cyclase family. Type 2 subfamily.</text>
</comment>
<dbReference type="Pfam" id="PF05189">
    <property type="entry name" value="RTC_insert"/>
    <property type="match status" value="1"/>
</dbReference>
<dbReference type="PANTHER" id="PTHR11096">
    <property type="entry name" value="RNA 3' TERMINAL PHOSPHATE CYCLASE"/>
    <property type="match status" value="1"/>
</dbReference>
<dbReference type="InterPro" id="IPR000228">
    <property type="entry name" value="RNA3'_term_phos_cyc"/>
</dbReference>
<dbReference type="PROSITE" id="PS01287">
    <property type="entry name" value="RTC"/>
    <property type="match status" value="1"/>
</dbReference>
<dbReference type="EMBL" id="ACVC01000099">
    <property type="protein sequence ID" value="EFO64283.1"/>
    <property type="molecule type" value="Genomic_DNA"/>
</dbReference>
<dbReference type="Proteomes" id="UP000008974">
    <property type="component" value="Unassembled WGS sequence"/>
</dbReference>
<keyword evidence="4" id="KW-0539">Nucleus</keyword>
<dbReference type="InterPro" id="IPR036553">
    <property type="entry name" value="RPTC_insert"/>
</dbReference>
<dbReference type="InterPro" id="IPR020719">
    <property type="entry name" value="RNA3'_term_phos_cycl-like_CS"/>
</dbReference>
<dbReference type="Gene3D" id="3.30.360.20">
    <property type="entry name" value="RNA 3'-terminal phosphate cyclase, insert domain"/>
    <property type="match status" value="1"/>
</dbReference>
<accession>E1EZQ5</accession>
<feature type="domain" description="RNA 3'-terminal phosphate cyclase insert" evidence="6">
    <location>
        <begin position="194"/>
        <end position="292"/>
    </location>
</feature>
<dbReference type="Pfam" id="PF01137">
    <property type="entry name" value="RTC"/>
    <property type="match status" value="1"/>
</dbReference>
<name>E1EZQ5_GIAIA</name>
<dbReference type="GO" id="GO:0000479">
    <property type="term" value="P:endonucleolytic cleavage of tricistronic rRNA transcript (SSU-rRNA, 5.8S rRNA, LSU-rRNA)"/>
    <property type="evidence" value="ECO:0007669"/>
    <property type="project" value="TreeGrafter"/>
</dbReference>
<evidence type="ECO:0000256" key="1">
    <source>
        <dbReference type="ARBA" id="ARBA00004604"/>
    </source>
</evidence>
<feature type="domain" description="RNA 3'-terminal phosphate cyclase" evidence="5">
    <location>
        <begin position="23"/>
        <end position="344"/>
    </location>
</feature>
<dbReference type="InterPro" id="IPR013792">
    <property type="entry name" value="RNA3'P_cycl/enolpyr_Trfase_a/b"/>
</dbReference>
<evidence type="ECO:0000259" key="6">
    <source>
        <dbReference type="Pfam" id="PF05189"/>
    </source>
</evidence>
<dbReference type="NCBIfam" id="TIGR03400">
    <property type="entry name" value="18S_RNA_Rcl1p"/>
    <property type="match status" value="1"/>
</dbReference>
<dbReference type="GO" id="GO:0005730">
    <property type="term" value="C:nucleolus"/>
    <property type="evidence" value="ECO:0007669"/>
    <property type="project" value="UniProtKB-SubCell"/>
</dbReference>
<dbReference type="PANTHER" id="PTHR11096:SF1">
    <property type="entry name" value="RNA 3'-TERMINAL PHOSPHATE CYCLASE-LIKE PROTEIN"/>
    <property type="match status" value="1"/>
</dbReference>
<gene>
    <name evidence="7" type="ORF">GLP15_1256</name>
</gene>
<dbReference type="STRING" id="658858.E1EZQ5"/>
<sequence>MSDYYQILIKSSKINQMLQFSSAEDLRTKLTLATIASKHITIETPGSRLEEHEVAFAKLICSISDGTSLTVSPTGNKMVFKPGMLRGGDVTFSCPLERGVGYYLEYFVLIAMFCKFQLRLTLMGVTNDNYTLSVDTIRDVTIPQVVFFCADKGDIYLDVKSRGFMPGGGGEVTLVARPQDKLKSVDYSKLSIFEEVRGCCVSANLPTALPNRAITAAKGEILKVLANVHVAADYCQKRRSGNSRGFGLSLWAKTYSGALVSADLFTDTVTEDLADPEAMGLFAARVLLREIQFMGAPDLRHQPIILLFMACTIEDVSKCRLGPLTERSVRTLRLIYEILGVRFSLEPVTIAFEEDYVSEKEWRSDNTRDIVRTKTLDFVIAMCRGAGIRNINKMGF</sequence>
<dbReference type="VEuPathDB" id="GiardiaDB:GLP15_1256"/>
<dbReference type="InterPro" id="IPR023797">
    <property type="entry name" value="RNA3'_phos_cyclase_dom"/>
</dbReference>
<comment type="subcellular location">
    <subcellularLocation>
        <location evidence="1">Nucleus</location>
        <location evidence="1">Nucleolus</location>
    </subcellularLocation>
</comment>
<dbReference type="InterPro" id="IPR037136">
    <property type="entry name" value="RNA3'_phos_cyclase_dom_sf"/>
</dbReference>
<dbReference type="FunFam" id="3.65.10.20:FF:000014">
    <property type="entry name" value="RNA terminal phosphate cyclase like 1"/>
    <property type="match status" value="1"/>
</dbReference>
<reference evidence="7 8" key="1">
    <citation type="journal article" date="2010" name="BMC Genomics">
        <title>Genome analysis and comparative genomics of a Giardia intestinalis assemblage E isolate.</title>
        <authorList>
            <person name="Jerlstrom-Hultqvist J."/>
            <person name="Franzen O."/>
            <person name="Ankarklev J."/>
            <person name="Xu F."/>
            <person name="Nohynkova E."/>
            <person name="Andersson J.O."/>
            <person name="Svard S.G."/>
            <person name="Andersson B."/>
        </authorList>
    </citation>
    <scope>NUCLEOTIDE SEQUENCE [LARGE SCALE GENOMIC DNA]</scope>
    <source>
        <strain evidence="7 8">P15</strain>
    </source>
</reference>
<dbReference type="InterPro" id="IPR016443">
    <property type="entry name" value="RNA3'_term_phos_cyc_type_2"/>
</dbReference>